<sequence length="146" mass="15373">MADHTAVLDTAPVIHGHPDTRHVGADTDEPGRRGSLLIKDKAVQRIAEAAALSVTGVVPADKSTNALNSALGRAYPRVDCDVAGGRVRAEVEIVGVWPTPAPLLAGQVRDAVTEELRQLAGLIVDAVDVTIAKIIRVQATPPRRVQ</sequence>
<dbReference type="InterPro" id="IPR005531">
    <property type="entry name" value="Asp23"/>
</dbReference>
<gene>
    <name evidence="3" type="ORF">Ari01nite_93170</name>
</gene>
<dbReference type="Proteomes" id="UP000636960">
    <property type="component" value="Unassembled WGS sequence"/>
</dbReference>
<evidence type="ECO:0000256" key="1">
    <source>
        <dbReference type="ARBA" id="ARBA00005721"/>
    </source>
</evidence>
<proteinExistence type="inferred from homology"/>
<dbReference type="EMBL" id="BOMV01000113">
    <property type="protein sequence ID" value="GIF01853.1"/>
    <property type="molecule type" value="Genomic_DNA"/>
</dbReference>
<dbReference type="RefSeq" id="WP_203790789.1">
    <property type="nucleotide sequence ID" value="NZ_BOMV01000113.1"/>
</dbReference>
<feature type="region of interest" description="Disordered" evidence="2">
    <location>
        <begin position="1"/>
        <end position="31"/>
    </location>
</feature>
<feature type="compositionally biased region" description="Basic and acidic residues" evidence="2">
    <location>
        <begin position="16"/>
        <end position="31"/>
    </location>
</feature>
<accession>A0A919K9F5</accession>
<protein>
    <recommendedName>
        <fullName evidence="5">Asp23/Gls24 family envelope stress response protein</fullName>
    </recommendedName>
</protein>
<organism evidence="3 4">
    <name type="scientific">Paractinoplanes rishiriensis</name>
    <dbReference type="NCBI Taxonomy" id="1050105"/>
    <lineage>
        <taxon>Bacteria</taxon>
        <taxon>Bacillati</taxon>
        <taxon>Actinomycetota</taxon>
        <taxon>Actinomycetes</taxon>
        <taxon>Micromonosporales</taxon>
        <taxon>Micromonosporaceae</taxon>
        <taxon>Paractinoplanes</taxon>
    </lineage>
</organism>
<keyword evidence="4" id="KW-1185">Reference proteome</keyword>
<dbReference type="AlphaFoldDB" id="A0A919K9F5"/>
<evidence type="ECO:0000256" key="2">
    <source>
        <dbReference type="SAM" id="MobiDB-lite"/>
    </source>
</evidence>
<reference evidence="3" key="1">
    <citation type="submission" date="2021-01" db="EMBL/GenBank/DDBJ databases">
        <title>Whole genome shotgun sequence of Actinoplanes rishiriensis NBRC 108556.</title>
        <authorList>
            <person name="Komaki H."/>
            <person name="Tamura T."/>
        </authorList>
    </citation>
    <scope>NUCLEOTIDE SEQUENCE</scope>
    <source>
        <strain evidence="3">NBRC 108556</strain>
    </source>
</reference>
<comment type="caution">
    <text evidence="3">The sequence shown here is derived from an EMBL/GenBank/DDBJ whole genome shotgun (WGS) entry which is preliminary data.</text>
</comment>
<evidence type="ECO:0008006" key="5">
    <source>
        <dbReference type="Google" id="ProtNLM"/>
    </source>
</evidence>
<evidence type="ECO:0000313" key="3">
    <source>
        <dbReference type="EMBL" id="GIF01853.1"/>
    </source>
</evidence>
<comment type="similarity">
    <text evidence="1">Belongs to the asp23 family.</text>
</comment>
<evidence type="ECO:0000313" key="4">
    <source>
        <dbReference type="Proteomes" id="UP000636960"/>
    </source>
</evidence>
<name>A0A919K9F5_9ACTN</name>
<dbReference type="Pfam" id="PF03780">
    <property type="entry name" value="Asp23"/>
    <property type="match status" value="1"/>
</dbReference>